<dbReference type="EMBL" id="BGPR01184107">
    <property type="protein sequence ID" value="GBM71755.1"/>
    <property type="molecule type" value="Genomic_DNA"/>
</dbReference>
<gene>
    <name evidence="2" type="ORF">AVEN_272582_1</name>
</gene>
<accession>A0A4Y2I2I3</accession>
<evidence type="ECO:0000313" key="3">
    <source>
        <dbReference type="Proteomes" id="UP000499080"/>
    </source>
</evidence>
<reference evidence="2 3" key="1">
    <citation type="journal article" date="2019" name="Sci. Rep.">
        <title>Orb-weaving spider Araneus ventricosus genome elucidates the spidroin gene catalogue.</title>
        <authorList>
            <person name="Kono N."/>
            <person name="Nakamura H."/>
            <person name="Ohtoshi R."/>
            <person name="Moran D.A.P."/>
            <person name="Shinohara A."/>
            <person name="Yoshida Y."/>
            <person name="Fujiwara M."/>
            <person name="Mori M."/>
            <person name="Tomita M."/>
            <person name="Arakawa K."/>
        </authorList>
    </citation>
    <scope>NUCLEOTIDE SEQUENCE [LARGE SCALE GENOMIC DNA]</scope>
</reference>
<name>A0A4Y2I2I3_ARAVE</name>
<comment type="caution">
    <text evidence="2">The sequence shown here is derived from an EMBL/GenBank/DDBJ whole genome shotgun (WGS) entry which is preliminary data.</text>
</comment>
<proteinExistence type="predicted"/>
<keyword evidence="3" id="KW-1185">Reference proteome</keyword>
<dbReference type="OrthoDB" id="21128at2759"/>
<keyword evidence="1" id="KW-0175">Coiled coil</keyword>
<feature type="coiled-coil region" evidence="1">
    <location>
        <begin position="8"/>
        <end position="35"/>
    </location>
</feature>
<sequence length="127" mass="14796">MGDQMLKLDSIIQVLQEQNSEIQRLQKEVKVLRHDQKLNQSNSNDNMTNKLEHLLNQNLIPHYSKLENLVLKLAEEDRRRSERELMAMSDEISATFGNKLDNTLKQELSTNIVPQINRVLDTIAQKM</sequence>
<dbReference type="AlphaFoldDB" id="A0A4Y2I2I3"/>
<protein>
    <submittedName>
        <fullName evidence="2">Uncharacterized protein</fullName>
    </submittedName>
</protein>
<evidence type="ECO:0000256" key="1">
    <source>
        <dbReference type="SAM" id="Coils"/>
    </source>
</evidence>
<evidence type="ECO:0000313" key="2">
    <source>
        <dbReference type="EMBL" id="GBM71755.1"/>
    </source>
</evidence>
<feature type="non-terminal residue" evidence="2">
    <location>
        <position position="127"/>
    </location>
</feature>
<dbReference type="Proteomes" id="UP000499080">
    <property type="component" value="Unassembled WGS sequence"/>
</dbReference>
<organism evidence="2 3">
    <name type="scientific">Araneus ventricosus</name>
    <name type="common">Orbweaver spider</name>
    <name type="synonym">Epeira ventricosa</name>
    <dbReference type="NCBI Taxonomy" id="182803"/>
    <lineage>
        <taxon>Eukaryota</taxon>
        <taxon>Metazoa</taxon>
        <taxon>Ecdysozoa</taxon>
        <taxon>Arthropoda</taxon>
        <taxon>Chelicerata</taxon>
        <taxon>Arachnida</taxon>
        <taxon>Araneae</taxon>
        <taxon>Araneomorphae</taxon>
        <taxon>Entelegynae</taxon>
        <taxon>Araneoidea</taxon>
        <taxon>Araneidae</taxon>
        <taxon>Araneus</taxon>
    </lineage>
</organism>